<dbReference type="AlphaFoldDB" id="A0A859DVD6"/>
<evidence type="ECO:0000313" key="2">
    <source>
        <dbReference type="Proteomes" id="UP000501316"/>
    </source>
</evidence>
<organism evidence="1 2">
    <name type="scientific">Caproicibacterium lactatifermentans</name>
    <dbReference type="NCBI Taxonomy" id="2666138"/>
    <lineage>
        <taxon>Bacteria</taxon>
        <taxon>Bacillati</taxon>
        <taxon>Bacillota</taxon>
        <taxon>Clostridia</taxon>
        <taxon>Eubacteriales</taxon>
        <taxon>Oscillospiraceae</taxon>
        <taxon>Caproicibacterium</taxon>
    </lineage>
</organism>
<dbReference type="EMBL" id="CP046051">
    <property type="protein sequence ID" value="QKN24293.1"/>
    <property type="molecule type" value="Genomic_DNA"/>
</dbReference>
<proteinExistence type="predicted"/>
<dbReference type="RefSeq" id="WP_086035477.1">
    <property type="nucleotide sequence ID" value="NZ_CP046051.1"/>
</dbReference>
<reference evidence="1 2" key="1">
    <citation type="submission" date="2019-11" db="EMBL/GenBank/DDBJ databases">
        <authorList>
            <person name="Ren C."/>
            <person name="Wang H."/>
            <person name="Xu Y."/>
        </authorList>
    </citation>
    <scope>NUCLEOTIDE SEQUENCE [LARGE SCALE GENOMIC DNA]</scope>
    <source>
        <strain evidence="1 2">LBM 19010</strain>
    </source>
</reference>
<evidence type="ECO:0000313" key="1">
    <source>
        <dbReference type="EMBL" id="QKN24293.1"/>
    </source>
</evidence>
<dbReference type="KEGG" id="clf:GJQ69_07195"/>
<protein>
    <submittedName>
        <fullName evidence="1">RNA polymerase subunit sigma-70</fullName>
    </submittedName>
</protein>
<dbReference type="Proteomes" id="UP000501316">
    <property type="component" value="Chromosome"/>
</dbReference>
<name>A0A859DVD6_9FIRM</name>
<accession>A0A859DVD6</accession>
<gene>
    <name evidence="1" type="ORF">GJQ69_07195</name>
</gene>
<sequence length="140" mass="15863">MNTEQKEQIRKLRSSGHGYAAIANALGLTKNQVSAFCRRNNLTGQIADSGDENTPDGSYCRFCGKPIRQKPGRKEARFCCDACRLSWWNAHPEQVNRKAVYFFTCAGCGRRFTAYGNRHRKYCSHACYIADRFKSGDGHE</sequence>